<comment type="caution">
    <text evidence="4">The sequence shown here is derived from an EMBL/GenBank/DDBJ whole genome shotgun (WGS) entry which is preliminary data.</text>
</comment>
<dbReference type="Proteomes" id="UP000193642">
    <property type="component" value="Unassembled WGS sequence"/>
</dbReference>
<evidence type="ECO:0000256" key="2">
    <source>
        <dbReference type="SAM" id="MobiDB-lite"/>
    </source>
</evidence>
<dbReference type="InterPro" id="IPR013087">
    <property type="entry name" value="Znf_C2H2_type"/>
</dbReference>
<sequence>MYNQSDNYNTASDASTMFGSPISNFELQCCFEPQLCLAPNPWLNVSINYASILPDPFSSDVMDLLSLPPTVFNAEPWFLPTLPTQLLPETIDQQQRPPSPSSPTPSSRPSLDTVRCPCCKTTFTGSTRRQLLINHCESICYWLEFSKVAASDTHIQCPVDGCTRAVGLSNWRTNMADHMQIHDETRVRGFQCDGCGKVFRRKNLAKDCMTVHEGGVFPCSRCPSVFKKRYEREKHRKTHL</sequence>
<protein>
    <recommendedName>
        <fullName evidence="3">C2H2-type domain-containing protein</fullName>
    </recommendedName>
</protein>
<feature type="domain" description="C2H2-type" evidence="3">
    <location>
        <begin position="190"/>
        <end position="214"/>
    </location>
</feature>
<keyword evidence="5" id="KW-1185">Reference proteome</keyword>
<keyword evidence="1" id="KW-0863">Zinc-finger</keyword>
<dbReference type="EMBL" id="MCGO01000088">
    <property type="protein sequence ID" value="ORY29457.1"/>
    <property type="molecule type" value="Genomic_DNA"/>
</dbReference>
<organism evidence="4 5">
    <name type="scientific">Rhizoclosmatium globosum</name>
    <dbReference type="NCBI Taxonomy" id="329046"/>
    <lineage>
        <taxon>Eukaryota</taxon>
        <taxon>Fungi</taxon>
        <taxon>Fungi incertae sedis</taxon>
        <taxon>Chytridiomycota</taxon>
        <taxon>Chytridiomycota incertae sedis</taxon>
        <taxon>Chytridiomycetes</taxon>
        <taxon>Chytridiales</taxon>
        <taxon>Chytriomycetaceae</taxon>
        <taxon>Rhizoclosmatium</taxon>
    </lineage>
</organism>
<keyword evidence="1" id="KW-0479">Metal-binding</keyword>
<gene>
    <name evidence="4" type="ORF">BCR33DRAFT_857718</name>
</gene>
<dbReference type="SUPFAM" id="SSF57667">
    <property type="entry name" value="beta-beta-alpha zinc fingers"/>
    <property type="match status" value="1"/>
</dbReference>
<keyword evidence="1" id="KW-0862">Zinc</keyword>
<reference evidence="4 5" key="1">
    <citation type="submission" date="2016-07" db="EMBL/GenBank/DDBJ databases">
        <title>Pervasive Adenine N6-methylation of Active Genes in Fungi.</title>
        <authorList>
            <consortium name="DOE Joint Genome Institute"/>
            <person name="Mondo S.J."/>
            <person name="Dannebaum R.O."/>
            <person name="Kuo R.C."/>
            <person name="Labutti K."/>
            <person name="Haridas S."/>
            <person name="Kuo A."/>
            <person name="Salamov A."/>
            <person name="Ahrendt S.R."/>
            <person name="Lipzen A."/>
            <person name="Sullivan W."/>
            <person name="Andreopoulos W.B."/>
            <person name="Clum A."/>
            <person name="Lindquist E."/>
            <person name="Daum C."/>
            <person name="Ramamoorthy G.K."/>
            <person name="Gryganskyi A."/>
            <person name="Culley D."/>
            <person name="Magnuson J.K."/>
            <person name="James T.Y."/>
            <person name="O'Malley M.A."/>
            <person name="Stajich J.E."/>
            <person name="Spatafora J.W."/>
            <person name="Visel A."/>
            <person name="Grigoriev I.V."/>
        </authorList>
    </citation>
    <scope>NUCLEOTIDE SEQUENCE [LARGE SCALE GENOMIC DNA]</scope>
    <source>
        <strain evidence="4 5">JEL800</strain>
    </source>
</reference>
<dbReference type="SMART" id="SM00355">
    <property type="entry name" value="ZnF_C2H2"/>
    <property type="match status" value="3"/>
</dbReference>
<evidence type="ECO:0000256" key="1">
    <source>
        <dbReference type="PROSITE-ProRule" id="PRU00042"/>
    </source>
</evidence>
<dbReference type="PROSITE" id="PS50157">
    <property type="entry name" value="ZINC_FINGER_C2H2_2"/>
    <property type="match status" value="2"/>
</dbReference>
<feature type="domain" description="C2H2-type" evidence="3">
    <location>
        <begin position="217"/>
        <end position="240"/>
    </location>
</feature>
<dbReference type="GO" id="GO:0008270">
    <property type="term" value="F:zinc ion binding"/>
    <property type="evidence" value="ECO:0007669"/>
    <property type="project" value="UniProtKB-KW"/>
</dbReference>
<evidence type="ECO:0000313" key="4">
    <source>
        <dbReference type="EMBL" id="ORY29457.1"/>
    </source>
</evidence>
<accession>A0A1Y2B4Q2</accession>
<feature type="region of interest" description="Disordered" evidence="2">
    <location>
        <begin position="92"/>
        <end position="112"/>
    </location>
</feature>
<dbReference type="OrthoDB" id="3437960at2759"/>
<evidence type="ECO:0000259" key="3">
    <source>
        <dbReference type="PROSITE" id="PS50157"/>
    </source>
</evidence>
<proteinExistence type="predicted"/>
<evidence type="ECO:0000313" key="5">
    <source>
        <dbReference type="Proteomes" id="UP000193642"/>
    </source>
</evidence>
<name>A0A1Y2B4Q2_9FUNG</name>
<dbReference type="Gene3D" id="3.30.160.60">
    <property type="entry name" value="Classic Zinc Finger"/>
    <property type="match status" value="1"/>
</dbReference>
<dbReference type="PROSITE" id="PS00028">
    <property type="entry name" value="ZINC_FINGER_C2H2_1"/>
    <property type="match status" value="1"/>
</dbReference>
<dbReference type="AlphaFoldDB" id="A0A1Y2B4Q2"/>
<dbReference type="InterPro" id="IPR036236">
    <property type="entry name" value="Znf_C2H2_sf"/>
</dbReference>
<dbReference type="STRING" id="329046.A0A1Y2B4Q2"/>